<dbReference type="EMBL" id="FXUL01000027">
    <property type="protein sequence ID" value="SMP77843.1"/>
    <property type="molecule type" value="Genomic_DNA"/>
</dbReference>
<accession>A0ABY1QTU6</accession>
<dbReference type="InterPro" id="IPR001214">
    <property type="entry name" value="SET_dom"/>
</dbReference>
<evidence type="ECO:0000259" key="7">
    <source>
        <dbReference type="PROSITE" id="PS50868"/>
    </source>
</evidence>
<keyword evidence="4" id="KW-0808">Transferase</keyword>
<dbReference type="Pfam" id="PF00856">
    <property type="entry name" value="SET"/>
    <property type="match status" value="1"/>
</dbReference>
<proteinExistence type="predicted"/>
<evidence type="ECO:0000256" key="4">
    <source>
        <dbReference type="ARBA" id="ARBA00022679"/>
    </source>
</evidence>
<reference evidence="8 9" key="1">
    <citation type="submission" date="2017-05" db="EMBL/GenBank/DDBJ databases">
        <authorList>
            <person name="Varghese N."/>
            <person name="Submissions S."/>
        </authorList>
    </citation>
    <scope>NUCLEOTIDE SEQUENCE [LARGE SCALE GENOMIC DNA]</scope>
    <source>
        <strain evidence="8 9">DSM 26001</strain>
    </source>
</reference>
<evidence type="ECO:0000259" key="6">
    <source>
        <dbReference type="PROSITE" id="PS50280"/>
    </source>
</evidence>
<dbReference type="Gene3D" id="2.170.270.10">
    <property type="entry name" value="SET domain"/>
    <property type="match status" value="1"/>
</dbReference>
<gene>
    <name evidence="8" type="ORF">SAMN06295970_12752</name>
</gene>
<sequence length="166" mass="18522">MTRSKPAAVPVPEPIPSVVVRHSPIHGNGVFARRKIPAGSLVSEYIGEIISEKEAEKRTGLDPDNPFHTFFFALENGKMIDGASGGNDVRWINHSCAPNCEAREEDNRIFIYTLRDIARGEELNYDYGLVLEGRHTPAVKRAYQCLCGEPNCRKTMLAPKRRSRSA</sequence>
<dbReference type="SMART" id="SM00317">
    <property type="entry name" value="SET"/>
    <property type="match status" value="1"/>
</dbReference>
<dbReference type="InterPro" id="IPR050777">
    <property type="entry name" value="SET2_Histone-Lys_MeTrsfase"/>
</dbReference>
<comment type="subcellular location">
    <subcellularLocation>
        <location evidence="1">Chromosome</location>
    </subcellularLocation>
</comment>
<dbReference type="PANTHER" id="PTHR22884">
    <property type="entry name" value="SET DOMAIN PROTEINS"/>
    <property type="match status" value="1"/>
</dbReference>
<name>A0ABY1QTU6_9BURK</name>
<keyword evidence="2" id="KW-0158">Chromosome</keyword>
<comment type="caution">
    <text evidence="8">The sequence shown here is derived from an EMBL/GenBank/DDBJ whole genome shotgun (WGS) entry which is preliminary data.</text>
</comment>
<feature type="domain" description="SET" evidence="6">
    <location>
        <begin position="16"/>
        <end position="128"/>
    </location>
</feature>
<evidence type="ECO:0000256" key="3">
    <source>
        <dbReference type="ARBA" id="ARBA00022603"/>
    </source>
</evidence>
<keyword evidence="5" id="KW-0949">S-adenosyl-L-methionine</keyword>
<organism evidence="8 9">
    <name type="scientific">Noviherbaspirillum suwonense</name>
    <dbReference type="NCBI Taxonomy" id="1224511"/>
    <lineage>
        <taxon>Bacteria</taxon>
        <taxon>Pseudomonadati</taxon>
        <taxon>Pseudomonadota</taxon>
        <taxon>Betaproteobacteria</taxon>
        <taxon>Burkholderiales</taxon>
        <taxon>Oxalobacteraceae</taxon>
        <taxon>Noviherbaspirillum</taxon>
    </lineage>
</organism>
<dbReference type="Proteomes" id="UP001158049">
    <property type="component" value="Unassembled WGS sequence"/>
</dbReference>
<evidence type="ECO:0000256" key="2">
    <source>
        <dbReference type="ARBA" id="ARBA00022454"/>
    </source>
</evidence>
<evidence type="ECO:0000256" key="1">
    <source>
        <dbReference type="ARBA" id="ARBA00004286"/>
    </source>
</evidence>
<keyword evidence="3" id="KW-0489">Methyltransferase</keyword>
<dbReference type="InterPro" id="IPR046341">
    <property type="entry name" value="SET_dom_sf"/>
</dbReference>
<dbReference type="SUPFAM" id="SSF82199">
    <property type="entry name" value="SET domain"/>
    <property type="match status" value="1"/>
</dbReference>
<dbReference type="PROSITE" id="PS50868">
    <property type="entry name" value="POST_SET"/>
    <property type="match status" value="1"/>
</dbReference>
<evidence type="ECO:0008006" key="10">
    <source>
        <dbReference type="Google" id="ProtNLM"/>
    </source>
</evidence>
<evidence type="ECO:0000313" key="9">
    <source>
        <dbReference type="Proteomes" id="UP001158049"/>
    </source>
</evidence>
<feature type="domain" description="Post-SET" evidence="7">
    <location>
        <begin position="141"/>
        <end position="157"/>
    </location>
</feature>
<keyword evidence="9" id="KW-1185">Reference proteome</keyword>
<evidence type="ECO:0000256" key="5">
    <source>
        <dbReference type="ARBA" id="ARBA00022691"/>
    </source>
</evidence>
<dbReference type="InterPro" id="IPR003616">
    <property type="entry name" value="Post-SET_dom"/>
</dbReference>
<dbReference type="RefSeq" id="WP_283444995.1">
    <property type="nucleotide sequence ID" value="NZ_FXUL01000027.1"/>
</dbReference>
<dbReference type="PROSITE" id="PS50280">
    <property type="entry name" value="SET"/>
    <property type="match status" value="1"/>
</dbReference>
<evidence type="ECO:0000313" key="8">
    <source>
        <dbReference type="EMBL" id="SMP77843.1"/>
    </source>
</evidence>
<protein>
    <recommendedName>
        <fullName evidence="10">SET domain-containing protein-lysine N-methyltransferase</fullName>
    </recommendedName>
</protein>